<dbReference type="Pfam" id="PF18759">
    <property type="entry name" value="Plavaka"/>
    <property type="match status" value="1"/>
</dbReference>
<dbReference type="Proteomes" id="UP000054018">
    <property type="component" value="Unassembled WGS sequence"/>
</dbReference>
<dbReference type="InterPro" id="IPR041078">
    <property type="entry name" value="Plavaka"/>
</dbReference>
<gene>
    <name evidence="1" type="ORF">PISMIDRAFT_123763</name>
</gene>
<reference evidence="2" key="2">
    <citation type="submission" date="2015-01" db="EMBL/GenBank/DDBJ databases">
        <title>Evolutionary Origins and Diversification of the Mycorrhizal Mutualists.</title>
        <authorList>
            <consortium name="DOE Joint Genome Institute"/>
            <consortium name="Mycorrhizal Genomics Consortium"/>
            <person name="Kohler A."/>
            <person name="Kuo A."/>
            <person name="Nagy L.G."/>
            <person name="Floudas D."/>
            <person name="Copeland A."/>
            <person name="Barry K.W."/>
            <person name="Cichocki N."/>
            <person name="Veneault-Fourrey C."/>
            <person name="LaButti K."/>
            <person name="Lindquist E.A."/>
            <person name="Lipzen A."/>
            <person name="Lundell T."/>
            <person name="Morin E."/>
            <person name="Murat C."/>
            <person name="Riley R."/>
            <person name="Ohm R."/>
            <person name="Sun H."/>
            <person name="Tunlid A."/>
            <person name="Henrissat B."/>
            <person name="Grigoriev I.V."/>
            <person name="Hibbett D.S."/>
            <person name="Martin F."/>
        </authorList>
    </citation>
    <scope>NUCLEOTIDE SEQUENCE [LARGE SCALE GENOMIC DNA]</scope>
    <source>
        <strain evidence="2">441</strain>
    </source>
</reference>
<feature type="non-terminal residue" evidence="1">
    <location>
        <position position="1"/>
    </location>
</feature>
<dbReference type="EMBL" id="KN834381">
    <property type="protein sequence ID" value="KIK10876.1"/>
    <property type="molecule type" value="Genomic_DNA"/>
</dbReference>
<sequence>QPFTSGFPRADIYKLIAPDILHQIIKGMFKDHLVEWVESCLKVMHGTAKANAILDDIDRRIAAVAPFTGLRRFPEGRHFKQWTGNDSKALMKVYLPAIEGHVPAEIVRTFRTLLEFTYLIRHNVITEEILVAIEDAINRFHKHREIFHQSGTIQTFSLPRQHAMKHYPDLIRLFGAPNGLCTSITESKHIDAVKDPYRRTNRNKPLGQMLIINQRLDELAASRRDFSRRGMLEGSCLTATMQLLSTRELSLQHLPTILEEFLLQQLDAYDNCDSDLPEWPTYGNKITVVNAAAVLFYAPSDVSGIGGMQREYLYIRSCHSWQNGAPRYDCTFVNTDLGLKGMYGLDIVRILAFFSFISQSKRYPCAVVRWFDRVGDKPDTDTGMWVVHPAFTAQRRPSVGVIHVDTLYRAAHLIPLYATRPVSRNLKPHHSYDSFTAFYINTFIDHHAFSLLSDSY</sequence>
<accession>A0A0C9Y108</accession>
<proteinExistence type="predicted"/>
<evidence type="ECO:0000313" key="1">
    <source>
        <dbReference type="EMBL" id="KIK10876.1"/>
    </source>
</evidence>
<keyword evidence="2" id="KW-1185">Reference proteome</keyword>
<protein>
    <submittedName>
        <fullName evidence="1">Uncharacterized protein</fullName>
    </submittedName>
</protein>
<dbReference type="OrthoDB" id="3199698at2759"/>
<name>A0A0C9Y108_9AGAM</name>
<evidence type="ECO:0000313" key="2">
    <source>
        <dbReference type="Proteomes" id="UP000054018"/>
    </source>
</evidence>
<organism evidence="1 2">
    <name type="scientific">Pisolithus microcarpus 441</name>
    <dbReference type="NCBI Taxonomy" id="765257"/>
    <lineage>
        <taxon>Eukaryota</taxon>
        <taxon>Fungi</taxon>
        <taxon>Dikarya</taxon>
        <taxon>Basidiomycota</taxon>
        <taxon>Agaricomycotina</taxon>
        <taxon>Agaricomycetes</taxon>
        <taxon>Agaricomycetidae</taxon>
        <taxon>Boletales</taxon>
        <taxon>Sclerodermatineae</taxon>
        <taxon>Pisolithaceae</taxon>
        <taxon>Pisolithus</taxon>
    </lineage>
</organism>
<reference evidence="1 2" key="1">
    <citation type="submission" date="2014-04" db="EMBL/GenBank/DDBJ databases">
        <authorList>
            <consortium name="DOE Joint Genome Institute"/>
            <person name="Kuo A."/>
            <person name="Kohler A."/>
            <person name="Costa M.D."/>
            <person name="Nagy L.G."/>
            <person name="Floudas D."/>
            <person name="Copeland A."/>
            <person name="Barry K.W."/>
            <person name="Cichocki N."/>
            <person name="Veneault-Fourrey C."/>
            <person name="LaButti K."/>
            <person name="Lindquist E.A."/>
            <person name="Lipzen A."/>
            <person name="Lundell T."/>
            <person name="Morin E."/>
            <person name="Murat C."/>
            <person name="Sun H."/>
            <person name="Tunlid A."/>
            <person name="Henrissat B."/>
            <person name="Grigoriev I.V."/>
            <person name="Hibbett D.S."/>
            <person name="Martin F."/>
            <person name="Nordberg H.P."/>
            <person name="Cantor M.N."/>
            <person name="Hua S.X."/>
        </authorList>
    </citation>
    <scope>NUCLEOTIDE SEQUENCE [LARGE SCALE GENOMIC DNA]</scope>
    <source>
        <strain evidence="1 2">441</strain>
    </source>
</reference>
<dbReference type="AlphaFoldDB" id="A0A0C9Y108"/>
<dbReference type="HOGENOM" id="CLU_006344_1_2_1"/>
<dbReference type="STRING" id="765257.A0A0C9Y108"/>